<protein>
    <submittedName>
        <fullName evidence="2">Uncharacterized protein</fullName>
    </submittedName>
</protein>
<reference evidence="2" key="1">
    <citation type="submission" date="2023-10" db="EMBL/GenBank/DDBJ databases">
        <authorList>
            <person name="Chen Y."/>
            <person name="Shah S."/>
            <person name="Dougan E. K."/>
            <person name="Thang M."/>
            <person name="Chan C."/>
        </authorList>
    </citation>
    <scope>NUCLEOTIDE SEQUENCE [LARGE SCALE GENOMIC DNA]</scope>
</reference>
<proteinExistence type="predicted"/>
<sequence>MPDSTPALPPKCAQAGPPRPRCPRGPLSIGGRARGGWGRQRGRRRRSTRNEEEDEEEEEEEEKKEKALSEGSGGPRPSEQCSAPSPGNRLRGHEGF</sequence>
<gene>
    <name evidence="2" type="ORF">PCOR1329_LOCUS78950</name>
</gene>
<dbReference type="EMBL" id="CAUYUJ010021049">
    <property type="protein sequence ID" value="CAK0902282.1"/>
    <property type="molecule type" value="Genomic_DNA"/>
</dbReference>
<keyword evidence="3" id="KW-1185">Reference proteome</keyword>
<evidence type="ECO:0000313" key="2">
    <source>
        <dbReference type="EMBL" id="CAK0902282.1"/>
    </source>
</evidence>
<feature type="region of interest" description="Disordered" evidence="1">
    <location>
        <begin position="1"/>
        <end position="96"/>
    </location>
</feature>
<name>A0ABN9XR74_9DINO</name>
<evidence type="ECO:0000256" key="1">
    <source>
        <dbReference type="SAM" id="MobiDB-lite"/>
    </source>
</evidence>
<feature type="compositionally biased region" description="Acidic residues" evidence="1">
    <location>
        <begin position="51"/>
        <end position="62"/>
    </location>
</feature>
<evidence type="ECO:0000313" key="3">
    <source>
        <dbReference type="Proteomes" id="UP001189429"/>
    </source>
</evidence>
<accession>A0ABN9XR74</accession>
<organism evidence="2 3">
    <name type="scientific">Prorocentrum cordatum</name>
    <dbReference type="NCBI Taxonomy" id="2364126"/>
    <lineage>
        <taxon>Eukaryota</taxon>
        <taxon>Sar</taxon>
        <taxon>Alveolata</taxon>
        <taxon>Dinophyceae</taxon>
        <taxon>Prorocentrales</taxon>
        <taxon>Prorocentraceae</taxon>
        <taxon>Prorocentrum</taxon>
    </lineage>
</organism>
<comment type="caution">
    <text evidence="2">The sequence shown here is derived from an EMBL/GenBank/DDBJ whole genome shotgun (WGS) entry which is preliminary data.</text>
</comment>
<dbReference type="Proteomes" id="UP001189429">
    <property type="component" value="Unassembled WGS sequence"/>
</dbReference>